<keyword evidence="2" id="KW-1133">Transmembrane helix</keyword>
<feature type="region of interest" description="Disordered" evidence="1">
    <location>
        <begin position="108"/>
        <end position="142"/>
    </location>
</feature>
<gene>
    <name evidence="4" type="ORF">QBC35DRAFT_491983</name>
</gene>
<dbReference type="Pfam" id="PF13373">
    <property type="entry name" value="Dsc3_C"/>
    <property type="match status" value="1"/>
</dbReference>
<dbReference type="PANTHER" id="PTHR28049">
    <property type="entry name" value="TRANSMEMBRANE PROTEIN YOR223W"/>
    <property type="match status" value="1"/>
</dbReference>
<accession>A0AAN6WXA3</accession>
<proteinExistence type="predicted"/>
<dbReference type="EMBL" id="MU864371">
    <property type="protein sequence ID" value="KAK4189870.1"/>
    <property type="molecule type" value="Genomic_DNA"/>
</dbReference>
<feature type="region of interest" description="Disordered" evidence="1">
    <location>
        <begin position="170"/>
        <end position="216"/>
    </location>
</feature>
<evidence type="ECO:0000313" key="5">
    <source>
        <dbReference type="Proteomes" id="UP001302126"/>
    </source>
</evidence>
<dbReference type="InterPro" id="IPR019413">
    <property type="entry name" value="Dsc3_ub-like_dom"/>
</dbReference>
<dbReference type="AlphaFoldDB" id="A0AAN6WXA3"/>
<feature type="compositionally biased region" description="Low complexity" evidence="1">
    <location>
        <begin position="122"/>
        <end position="132"/>
    </location>
</feature>
<dbReference type="SUPFAM" id="SSF54236">
    <property type="entry name" value="Ubiquitin-like"/>
    <property type="match status" value="1"/>
</dbReference>
<dbReference type="Gene3D" id="3.10.20.90">
    <property type="entry name" value="Phosphatidylinositol 3-kinase Catalytic Subunit, Chain A, domain 1"/>
    <property type="match status" value="1"/>
</dbReference>
<reference evidence="4" key="1">
    <citation type="journal article" date="2023" name="Mol. Phylogenet. Evol.">
        <title>Genome-scale phylogeny and comparative genomics of the fungal order Sordariales.</title>
        <authorList>
            <person name="Hensen N."/>
            <person name="Bonometti L."/>
            <person name="Westerberg I."/>
            <person name="Brannstrom I.O."/>
            <person name="Guillou S."/>
            <person name="Cros-Aarteil S."/>
            <person name="Calhoun S."/>
            <person name="Haridas S."/>
            <person name="Kuo A."/>
            <person name="Mondo S."/>
            <person name="Pangilinan J."/>
            <person name="Riley R."/>
            <person name="LaButti K."/>
            <person name="Andreopoulos B."/>
            <person name="Lipzen A."/>
            <person name="Chen C."/>
            <person name="Yan M."/>
            <person name="Daum C."/>
            <person name="Ng V."/>
            <person name="Clum A."/>
            <person name="Steindorff A."/>
            <person name="Ohm R.A."/>
            <person name="Martin F."/>
            <person name="Silar P."/>
            <person name="Natvig D.O."/>
            <person name="Lalanne C."/>
            <person name="Gautier V."/>
            <person name="Ament-Velasquez S.L."/>
            <person name="Kruys A."/>
            <person name="Hutchinson M.I."/>
            <person name="Powell A.J."/>
            <person name="Barry K."/>
            <person name="Miller A.N."/>
            <person name="Grigoriev I.V."/>
            <person name="Debuchy R."/>
            <person name="Gladieux P."/>
            <person name="Hiltunen Thoren M."/>
            <person name="Johannesson H."/>
        </authorList>
    </citation>
    <scope>NUCLEOTIDE SEQUENCE</scope>
    <source>
        <strain evidence="4">PSN309</strain>
    </source>
</reference>
<feature type="region of interest" description="Disordered" evidence="1">
    <location>
        <begin position="1"/>
        <end position="49"/>
    </location>
</feature>
<feature type="compositionally biased region" description="Pro residues" evidence="1">
    <location>
        <begin position="34"/>
        <end position="49"/>
    </location>
</feature>
<dbReference type="Proteomes" id="UP001302126">
    <property type="component" value="Unassembled WGS sequence"/>
</dbReference>
<organism evidence="4 5">
    <name type="scientific">Podospora australis</name>
    <dbReference type="NCBI Taxonomy" id="1536484"/>
    <lineage>
        <taxon>Eukaryota</taxon>
        <taxon>Fungi</taxon>
        <taxon>Dikarya</taxon>
        <taxon>Ascomycota</taxon>
        <taxon>Pezizomycotina</taxon>
        <taxon>Sordariomycetes</taxon>
        <taxon>Sordariomycetidae</taxon>
        <taxon>Sordariales</taxon>
        <taxon>Podosporaceae</taxon>
        <taxon>Podospora</taxon>
    </lineage>
</organism>
<dbReference type="GO" id="GO:0044695">
    <property type="term" value="C:Dsc E3 ubiquitin ligase complex"/>
    <property type="evidence" value="ECO:0007669"/>
    <property type="project" value="InterPro"/>
</dbReference>
<feature type="compositionally biased region" description="Polar residues" evidence="1">
    <location>
        <begin position="260"/>
        <end position="277"/>
    </location>
</feature>
<keyword evidence="5" id="KW-1185">Reference proteome</keyword>
<comment type="caution">
    <text evidence="4">The sequence shown here is derived from an EMBL/GenBank/DDBJ whole genome shotgun (WGS) entry which is preliminary data.</text>
</comment>
<feature type="compositionally biased region" description="Low complexity" evidence="1">
    <location>
        <begin position="1"/>
        <end position="17"/>
    </location>
</feature>
<evidence type="ECO:0000259" key="3">
    <source>
        <dbReference type="PROSITE" id="PS50053"/>
    </source>
</evidence>
<feature type="region of interest" description="Disordered" evidence="1">
    <location>
        <begin position="258"/>
        <end position="290"/>
    </location>
</feature>
<evidence type="ECO:0000313" key="4">
    <source>
        <dbReference type="EMBL" id="KAK4189870.1"/>
    </source>
</evidence>
<feature type="domain" description="Ubiquitin-like" evidence="3">
    <location>
        <begin position="49"/>
        <end position="113"/>
    </location>
</feature>
<feature type="transmembrane region" description="Helical" evidence="2">
    <location>
        <begin position="328"/>
        <end position="347"/>
    </location>
</feature>
<dbReference type="Pfam" id="PF10302">
    <property type="entry name" value="Dsc3_N"/>
    <property type="match status" value="1"/>
</dbReference>
<feature type="transmembrane region" description="Helical" evidence="2">
    <location>
        <begin position="295"/>
        <end position="316"/>
    </location>
</feature>
<dbReference type="GO" id="GO:0005783">
    <property type="term" value="C:endoplasmic reticulum"/>
    <property type="evidence" value="ECO:0007669"/>
    <property type="project" value="TreeGrafter"/>
</dbReference>
<dbReference type="InterPro" id="IPR029071">
    <property type="entry name" value="Ubiquitin-like_domsf"/>
</dbReference>
<protein>
    <submittedName>
        <fullName evidence="4">DUF2407 ubiquitin-like domain-containing protein</fullName>
    </submittedName>
</protein>
<evidence type="ECO:0000256" key="1">
    <source>
        <dbReference type="SAM" id="MobiDB-lite"/>
    </source>
</evidence>
<dbReference type="PROSITE" id="PS50053">
    <property type="entry name" value="UBIQUITIN_2"/>
    <property type="match status" value="1"/>
</dbReference>
<dbReference type="InterPro" id="IPR025390">
    <property type="entry name" value="Dsc3_C"/>
</dbReference>
<keyword evidence="2" id="KW-0472">Membrane</keyword>
<dbReference type="InterPro" id="IPR045226">
    <property type="entry name" value="Dsc3"/>
</dbReference>
<evidence type="ECO:0000256" key="2">
    <source>
        <dbReference type="SAM" id="Phobius"/>
    </source>
</evidence>
<dbReference type="PANTHER" id="PTHR28049:SF1">
    <property type="entry name" value="DSC E3 UBIQUITIN LIGASE COMPLEX SUBUNIT 3"/>
    <property type="match status" value="1"/>
</dbReference>
<name>A0AAN6WXA3_9PEZI</name>
<reference evidence="4" key="2">
    <citation type="submission" date="2023-05" db="EMBL/GenBank/DDBJ databases">
        <authorList>
            <consortium name="Lawrence Berkeley National Laboratory"/>
            <person name="Steindorff A."/>
            <person name="Hensen N."/>
            <person name="Bonometti L."/>
            <person name="Westerberg I."/>
            <person name="Brannstrom I.O."/>
            <person name="Guillou S."/>
            <person name="Cros-Aarteil S."/>
            <person name="Calhoun S."/>
            <person name="Haridas S."/>
            <person name="Kuo A."/>
            <person name="Mondo S."/>
            <person name="Pangilinan J."/>
            <person name="Riley R."/>
            <person name="Labutti K."/>
            <person name="Andreopoulos B."/>
            <person name="Lipzen A."/>
            <person name="Chen C."/>
            <person name="Yanf M."/>
            <person name="Daum C."/>
            <person name="Ng V."/>
            <person name="Clum A."/>
            <person name="Ohm R."/>
            <person name="Martin F."/>
            <person name="Silar P."/>
            <person name="Natvig D."/>
            <person name="Lalanne C."/>
            <person name="Gautier V."/>
            <person name="Ament-Velasquez S.L."/>
            <person name="Kruys A."/>
            <person name="Hutchinson M.I."/>
            <person name="Powell A.J."/>
            <person name="Barry K."/>
            <person name="Miller A.N."/>
            <person name="Grigoriev I.V."/>
            <person name="Debuchy R."/>
            <person name="Gladieux P."/>
            <person name="Thoren M.H."/>
            <person name="Johannesson H."/>
        </authorList>
    </citation>
    <scope>NUCLEOTIDE SEQUENCE</scope>
    <source>
        <strain evidence="4">PSN309</strain>
    </source>
</reference>
<dbReference type="InterPro" id="IPR000626">
    <property type="entry name" value="Ubiquitin-like_dom"/>
</dbReference>
<keyword evidence="2" id="KW-0812">Transmembrane</keyword>
<sequence length="352" mass="37935">MSPHQRNASASSSSPSTHRPKPPPLLDSSSLLAPPTPRSPRSPSFPPPLHITIRFSTSVPDLELDIPHPAQTTVVSLKHLIRTRLDSSSPASKARLRFIHNGRILPDPSLLSSVLRTPPPAGGSLSRSPSSSDIKGKGVLGAPPQQHRIFINCSIGDPLSDSDLAAEATLALSPSPSPSRSASPAPPSPSPGIPDDGPRRRHQNEPRGFDRLAPSLTREEITHLRLAFRAHHASRYTAETMPSPTRMLAMEDAWLDNDSGHQSNPFSSPAANFNATGEDTPPEESGEGWAGNVDGLVRGIVMGCLFPLGMLGWLLNERRQLWSKRQQIFITMGIFLCVFVGLVRELTGPEPS</sequence>